<gene>
    <name evidence="2" type="primary">MUB3</name>
    <name evidence="2" type="ORF">KSP40_PGU014090</name>
</gene>
<evidence type="ECO:0000259" key="1">
    <source>
        <dbReference type="Pfam" id="PF13881"/>
    </source>
</evidence>
<dbReference type="Gene3D" id="3.10.20.90">
    <property type="entry name" value="Phosphatidylinositol 3-kinase Catalytic Subunit, Chain A, domain 1"/>
    <property type="match status" value="1"/>
</dbReference>
<sequence>MKLINAGRILENAQTLEESRVPAGELPGSVITMHVVVRPPPDKSNANRPYHFLLAFINTFFRAGRTPFRLFRNLFSPAEGDGLALIWIARSSASSFQFVAPEKKKTGI</sequence>
<evidence type="ECO:0000313" key="3">
    <source>
        <dbReference type="Proteomes" id="UP001412067"/>
    </source>
</evidence>
<dbReference type="InterPro" id="IPR029071">
    <property type="entry name" value="Ubiquitin-like_domsf"/>
</dbReference>
<dbReference type="SUPFAM" id="SSF54236">
    <property type="entry name" value="Ubiquitin-like"/>
    <property type="match status" value="1"/>
</dbReference>
<dbReference type="InterPro" id="IPR039540">
    <property type="entry name" value="UBL3-like_ubiquitin_dom"/>
</dbReference>
<dbReference type="InterPro" id="IPR040015">
    <property type="entry name" value="UBL3-like"/>
</dbReference>
<name>A0ABR2LJF9_9ASPA</name>
<keyword evidence="3" id="KW-1185">Reference proteome</keyword>
<feature type="domain" description="UBL3-like ubiquitin" evidence="1">
    <location>
        <begin position="1"/>
        <end position="47"/>
    </location>
</feature>
<organism evidence="2 3">
    <name type="scientific">Platanthera guangdongensis</name>
    <dbReference type="NCBI Taxonomy" id="2320717"/>
    <lineage>
        <taxon>Eukaryota</taxon>
        <taxon>Viridiplantae</taxon>
        <taxon>Streptophyta</taxon>
        <taxon>Embryophyta</taxon>
        <taxon>Tracheophyta</taxon>
        <taxon>Spermatophyta</taxon>
        <taxon>Magnoliopsida</taxon>
        <taxon>Liliopsida</taxon>
        <taxon>Asparagales</taxon>
        <taxon>Orchidaceae</taxon>
        <taxon>Orchidoideae</taxon>
        <taxon>Orchideae</taxon>
        <taxon>Orchidinae</taxon>
        <taxon>Platanthera</taxon>
    </lineage>
</organism>
<accession>A0ABR2LJF9</accession>
<evidence type="ECO:0000313" key="2">
    <source>
        <dbReference type="EMBL" id="KAK8942234.1"/>
    </source>
</evidence>
<dbReference type="EMBL" id="JBBWWR010000019">
    <property type="protein sequence ID" value="KAK8942234.1"/>
    <property type="molecule type" value="Genomic_DNA"/>
</dbReference>
<proteinExistence type="predicted"/>
<protein>
    <submittedName>
        <fullName evidence="2">Membrane-anchored ubiquitin-fold protein 3</fullName>
    </submittedName>
</protein>
<reference evidence="2 3" key="1">
    <citation type="journal article" date="2022" name="Nat. Plants">
        <title>Genomes of leafy and leafless Platanthera orchids illuminate the evolution of mycoheterotrophy.</title>
        <authorList>
            <person name="Li M.H."/>
            <person name="Liu K.W."/>
            <person name="Li Z."/>
            <person name="Lu H.C."/>
            <person name="Ye Q.L."/>
            <person name="Zhang D."/>
            <person name="Wang J.Y."/>
            <person name="Li Y.F."/>
            <person name="Zhong Z.M."/>
            <person name="Liu X."/>
            <person name="Yu X."/>
            <person name="Liu D.K."/>
            <person name="Tu X.D."/>
            <person name="Liu B."/>
            <person name="Hao Y."/>
            <person name="Liao X.Y."/>
            <person name="Jiang Y.T."/>
            <person name="Sun W.H."/>
            <person name="Chen J."/>
            <person name="Chen Y.Q."/>
            <person name="Ai Y."/>
            <person name="Zhai J.W."/>
            <person name="Wu S.S."/>
            <person name="Zhou Z."/>
            <person name="Hsiao Y.Y."/>
            <person name="Wu W.L."/>
            <person name="Chen Y.Y."/>
            <person name="Lin Y.F."/>
            <person name="Hsu J.L."/>
            <person name="Li C.Y."/>
            <person name="Wang Z.W."/>
            <person name="Zhao X."/>
            <person name="Zhong W.Y."/>
            <person name="Ma X.K."/>
            <person name="Ma L."/>
            <person name="Huang J."/>
            <person name="Chen G.Z."/>
            <person name="Huang M.Z."/>
            <person name="Huang L."/>
            <person name="Peng D.H."/>
            <person name="Luo Y.B."/>
            <person name="Zou S.Q."/>
            <person name="Chen S.P."/>
            <person name="Lan S."/>
            <person name="Tsai W.C."/>
            <person name="Van de Peer Y."/>
            <person name="Liu Z.J."/>
        </authorList>
    </citation>
    <scope>NUCLEOTIDE SEQUENCE [LARGE SCALE GENOMIC DNA]</scope>
    <source>
        <strain evidence="2">Lor288</strain>
    </source>
</reference>
<dbReference type="PANTHER" id="PTHR13169">
    <property type="entry name" value="UBIQUITIN-LIKE PROTEIN 3 HCG-1 PROTEIN"/>
    <property type="match status" value="1"/>
</dbReference>
<dbReference type="Pfam" id="PF13881">
    <property type="entry name" value="Rad60-SLD_2"/>
    <property type="match status" value="1"/>
</dbReference>
<dbReference type="Proteomes" id="UP001412067">
    <property type="component" value="Unassembled WGS sequence"/>
</dbReference>
<comment type="caution">
    <text evidence="2">The sequence shown here is derived from an EMBL/GenBank/DDBJ whole genome shotgun (WGS) entry which is preliminary data.</text>
</comment>
<dbReference type="PANTHER" id="PTHR13169:SF0">
    <property type="entry name" value="UBIQUITIN-LIKE PROTEIN 3"/>
    <property type="match status" value="1"/>
</dbReference>